<protein>
    <submittedName>
        <fullName evidence="1">Uncharacterized protein</fullName>
    </submittedName>
</protein>
<evidence type="ECO:0000313" key="1">
    <source>
        <dbReference type="EMBL" id="GGN47643.1"/>
    </source>
</evidence>
<proteinExistence type="predicted"/>
<dbReference type="Proteomes" id="UP000645517">
    <property type="component" value="Unassembled WGS sequence"/>
</dbReference>
<accession>A0ABQ2JK94</accession>
<gene>
    <name evidence="1" type="ORF">GCM10010842_39290</name>
</gene>
<reference evidence="2" key="1">
    <citation type="journal article" date="2019" name="Int. J. Syst. Evol. Microbiol.">
        <title>The Global Catalogue of Microorganisms (GCM) 10K type strain sequencing project: providing services to taxonomists for standard genome sequencing and annotation.</title>
        <authorList>
            <consortium name="The Broad Institute Genomics Platform"/>
            <consortium name="The Broad Institute Genome Sequencing Center for Infectious Disease"/>
            <person name="Wu L."/>
            <person name="Ma J."/>
        </authorList>
    </citation>
    <scope>NUCLEOTIDE SEQUENCE [LARGE SCALE GENOMIC DNA]</scope>
    <source>
        <strain evidence="2">JCM 16918</strain>
    </source>
</reference>
<comment type="caution">
    <text evidence="1">The sequence shown here is derived from an EMBL/GenBank/DDBJ whole genome shotgun (WGS) entry which is preliminary data.</text>
</comment>
<keyword evidence="2" id="KW-1185">Reference proteome</keyword>
<name>A0ABQ2JK94_9DEIO</name>
<sequence length="80" mass="8910">MPSRSTQRDSAFNESIAALIGSGQWDLARRTIEAAIHAARTGERFTQLLDCFESMPPTEPDDLAAARLHLRLHVNVPRQP</sequence>
<evidence type="ECO:0000313" key="2">
    <source>
        <dbReference type="Proteomes" id="UP000645517"/>
    </source>
</evidence>
<dbReference type="RefSeq" id="WP_189059696.1">
    <property type="nucleotide sequence ID" value="NZ_BMOR01000042.1"/>
</dbReference>
<dbReference type="EMBL" id="BMOR01000042">
    <property type="protein sequence ID" value="GGN47643.1"/>
    <property type="molecule type" value="Genomic_DNA"/>
</dbReference>
<organism evidence="1 2">
    <name type="scientific">Deinococcus daejeonensis</name>
    <dbReference type="NCBI Taxonomy" id="1007098"/>
    <lineage>
        <taxon>Bacteria</taxon>
        <taxon>Thermotogati</taxon>
        <taxon>Deinococcota</taxon>
        <taxon>Deinococci</taxon>
        <taxon>Deinococcales</taxon>
        <taxon>Deinococcaceae</taxon>
        <taxon>Deinococcus</taxon>
    </lineage>
</organism>